<dbReference type="PANTHER" id="PTHR31793">
    <property type="entry name" value="4-HYDROXYBENZOYL-COA THIOESTERASE FAMILY MEMBER"/>
    <property type="match status" value="1"/>
</dbReference>
<reference evidence="3 4" key="1">
    <citation type="submission" date="2024-02" db="EMBL/GenBank/DDBJ databases">
        <title>Roseibium algae sp. nov., isolated from marine alga (Grateloupia sp.), showing potential in myo-inositol conversion.</title>
        <authorList>
            <person name="Wang Y."/>
        </authorList>
    </citation>
    <scope>NUCLEOTIDE SEQUENCE [LARGE SCALE GENOMIC DNA]</scope>
    <source>
        <strain evidence="3 4">H3510</strain>
    </source>
</reference>
<gene>
    <name evidence="3" type="primary">ybgC</name>
    <name evidence="3" type="ORF">V6575_02995</name>
</gene>
<keyword evidence="4" id="KW-1185">Reference proteome</keyword>
<name>A0ABU8TFW2_9HYPH</name>
<protein>
    <submittedName>
        <fullName evidence="3">Tol-pal system-associated acyl-CoA thioesterase</fullName>
    </submittedName>
</protein>
<dbReference type="NCBIfam" id="TIGR02799">
    <property type="entry name" value="thio_ybgC"/>
    <property type="match status" value="1"/>
</dbReference>
<dbReference type="RefSeq" id="WP_340272549.1">
    <property type="nucleotide sequence ID" value="NZ_JBAKIA010000001.1"/>
</dbReference>
<dbReference type="InterPro" id="IPR029069">
    <property type="entry name" value="HotDog_dom_sf"/>
</dbReference>
<evidence type="ECO:0000256" key="2">
    <source>
        <dbReference type="ARBA" id="ARBA00022801"/>
    </source>
</evidence>
<dbReference type="InterPro" id="IPR006684">
    <property type="entry name" value="YbgC/YbaW"/>
</dbReference>
<dbReference type="Proteomes" id="UP001385499">
    <property type="component" value="Unassembled WGS sequence"/>
</dbReference>
<dbReference type="PROSITE" id="PS01328">
    <property type="entry name" value="4HBCOA_THIOESTERASE"/>
    <property type="match status" value="1"/>
</dbReference>
<accession>A0ABU8TFW2</accession>
<dbReference type="InterPro" id="IPR050563">
    <property type="entry name" value="4-hydroxybenzoyl-CoA_TE"/>
</dbReference>
<evidence type="ECO:0000313" key="3">
    <source>
        <dbReference type="EMBL" id="MEJ8473042.1"/>
    </source>
</evidence>
<dbReference type="InterPro" id="IPR014166">
    <property type="entry name" value="Tol-Pal_acyl-CoA_thioesterase"/>
</dbReference>
<dbReference type="Gene3D" id="3.10.129.10">
    <property type="entry name" value="Hotdog Thioesterase"/>
    <property type="match status" value="1"/>
</dbReference>
<proteinExistence type="inferred from homology"/>
<dbReference type="PIRSF" id="PIRSF003230">
    <property type="entry name" value="YbgC"/>
    <property type="match status" value="1"/>
</dbReference>
<organism evidence="3 4">
    <name type="scientific">Roseibium algae</name>
    <dbReference type="NCBI Taxonomy" id="3123038"/>
    <lineage>
        <taxon>Bacteria</taxon>
        <taxon>Pseudomonadati</taxon>
        <taxon>Pseudomonadota</taxon>
        <taxon>Alphaproteobacteria</taxon>
        <taxon>Hyphomicrobiales</taxon>
        <taxon>Stappiaceae</taxon>
        <taxon>Roseibium</taxon>
    </lineage>
</organism>
<comment type="caution">
    <text evidence="3">The sequence shown here is derived from an EMBL/GenBank/DDBJ whole genome shotgun (WGS) entry which is preliminary data.</text>
</comment>
<dbReference type="CDD" id="cd00586">
    <property type="entry name" value="4HBT"/>
    <property type="match status" value="1"/>
</dbReference>
<comment type="similarity">
    <text evidence="1">Belongs to the 4-hydroxybenzoyl-CoA thioesterase family.</text>
</comment>
<dbReference type="InterPro" id="IPR008272">
    <property type="entry name" value="HB-CoA_thioesterase_AS"/>
</dbReference>
<dbReference type="NCBIfam" id="TIGR00051">
    <property type="entry name" value="YbgC/FadM family acyl-CoA thioesterase"/>
    <property type="match status" value="1"/>
</dbReference>
<evidence type="ECO:0000313" key="4">
    <source>
        <dbReference type="Proteomes" id="UP001385499"/>
    </source>
</evidence>
<sequence length="149" mass="16669">MTVWPDLSGRIVEGIHVLPVRVYYEDTDFTGIVYHGAYVQFFERGRSDFLRNAGVHHSELKLGVDGKSLAFAVRKMSLDFLKTATIDDVLEVQTRLIEQKGARISLHQQIIRGDEVLVSADVVVAVITADGRPVRLPAHLSQRLNEACQ</sequence>
<dbReference type="PANTHER" id="PTHR31793:SF37">
    <property type="entry name" value="ACYL-COA THIOESTER HYDROLASE YBGC"/>
    <property type="match status" value="1"/>
</dbReference>
<keyword evidence="2" id="KW-0378">Hydrolase</keyword>
<dbReference type="SUPFAM" id="SSF54637">
    <property type="entry name" value="Thioesterase/thiol ester dehydrase-isomerase"/>
    <property type="match status" value="1"/>
</dbReference>
<evidence type="ECO:0000256" key="1">
    <source>
        <dbReference type="ARBA" id="ARBA00005953"/>
    </source>
</evidence>
<dbReference type="EMBL" id="JBAKIA010000001">
    <property type="protein sequence ID" value="MEJ8473042.1"/>
    <property type="molecule type" value="Genomic_DNA"/>
</dbReference>
<dbReference type="Pfam" id="PF13279">
    <property type="entry name" value="4HBT_2"/>
    <property type="match status" value="1"/>
</dbReference>